<gene>
    <name evidence="12" type="primary">TENT5B</name>
</gene>
<dbReference type="GO" id="GO:1990817">
    <property type="term" value="F:poly(A) RNA polymerase activity"/>
    <property type="evidence" value="ECO:0007669"/>
    <property type="project" value="UniProtKB-EC"/>
</dbReference>
<protein>
    <recommendedName>
        <fullName evidence="8">Terminal nucleotidyltransferase 5B</fullName>
        <ecNumber evidence="4">2.7.7.19</ecNumber>
    </recommendedName>
    <alternativeName>
        <fullName evidence="9">Non-canonical poly(A) polymerase FAM46B</fullName>
    </alternativeName>
</protein>
<name>A0A452U5Y8_URSMA</name>
<feature type="compositionally biased region" description="Polar residues" evidence="11">
    <location>
        <begin position="489"/>
        <end position="518"/>
    </location>
</feature>
<dbReference type="GO" id="GO:0043066">
    <property type="term" value="P:negative regulation of apoptotic process"/>
    <property type="evidence" value="ECO:0007669"/>
    <property type="project" value="Ensembl"/>
</dbReference>
<evidence type="ECO:0000256" key="5">
    <source>
        <dbReference type="ARBA" id="ARBA00022490"/>
    </source>
</evidence>
<comment type="similarity">
    <text evidence="3">Belongs to the TENT family.</text>
</comment>
<dbReference type="GO" id="GO:0003723">
    <property type="term" value="F:RNA binding"/>
    <property type="evidence" value="ECO:0007669"/>
    <property type="project" value="TreeGrafter"/>
</dbReference>
<dbReference type="GeneTree" id="ENSGT00940000160747"/>
<evidence type="ECO:0000256" key="4">
    <source>
        <dbReference type="ARBA" id="ARBA00012388"/>
    </source>
</evidence>
<dbReference type="GO" id="GO:0005634">
    <property type="term" value="C:nucleus"/>
    <property type="evidence" value="ECO:0007669"/>
    <property type="project" value="UniProtKB-SubCell"/>
</dbReference>
<evidence type="ECO:0000313" key="12">
    <source>
        <dbReference type="Ensembl" id="ENSUMAP00000016152"/>
    </source>
</evidence>
<keyword evidence="6" id="KW-0808">Transferase</keyword>
<organism evidence="12">
    <name type="scientific">Ursus maritimus</name>
    <name type="common">Polar bear</name>
    <name type="synonym">Thalarctos maritimus</name>
    <dbReference type="NCBI Taxonomy" id="29073"/>
    <lineage>
        <taxon>Eukaryota</taxon>
        <taxon>Metazoa</taxon>
        <taxon>Chordata</taxon>
        <taxon>Craniata</taxon>
        <taxon>Vertebrata</taxon>
        <taxon>Euteleostomi</taxon>
        <taxon>Mammalia</taxon>
        <taxon>Eutheria</taxon>
        <taxon>Laurasiatheria</taxon>
        <taxon>Carnivora</taxon>
        <taxon>Caniformia</taxon>
        <taxon>Ursidae</taxon>
        <taxon>Ursus</taxon>
    </lineage>
</organism>
<sequence>PDPRQNGGRGLRQDLACAESGSWGLGPGLGLGWPQVKRLDALLSEPIPIHGRGNFPTLSVQPRQIVQVVRSSLEERGLHVQGVRLHGSAASHVLHPESGLGYKDLDLVFRVDLRSEASFQLTKEVVLACLLDFLPAGVNRAKITPLTLKEAYVQKLVKVCTDTDRWSLISLSNKSGKNVELKFVDSVRRQFEFSVDSFQIILDSLLLFGQCSSTPMSEAFHPTVTGESLYGDFAEALDHLRHRVIATRSPEEIRGGGLLKYCHLLVRGFRPRPSSDMMCWPLQSHARHPSPCFEPQEADLCGLRAHQWLPCSQPSCCVQPMRGPGRKGGEWGVYSTCSLPTRLPWLAASLNQRPLLLSGALPTQLHPQVHALPPPCEGSPLLLAPESCSPCSILKPTFLEIIPFEISSQFEGAVSPAGALTDKQAPVITSTVTHNPPRVTTLPCYHKRVRPSPFGTQSHVCTPIPQLPPHILNWGDILERVSLEPDQGGKQSANLSTGPDCQPKPNRSCSRNCQPEES</sequence>
<accession>A0A452U5Y8</accession>
<dbReference type="EC" id="2.7.7.19" evidence="4"/>
<dbReference type="GO" id="GO:0005737">
    <property type="term" value="C:cytoplasm"/>
    <property type="evidence" value="ECO:0007669"/>
    <property type="project" value="UniProtKB-SubCell"/>
</dbReference>
<evidence type="ECO:0000256" key="7">
    <source>
        <dbReference type="ARBA" id="ARBA00023242"/>
    </source>
</evidence>
<keyword evidence="5" id="KW-0963">Cytoplasm</keyword>
<dbReference type="PANTHER" id="PTHR12974">
    <property type="entry name" value="PRION-LIKE- Q/N-RICH -DOMAIN-BEARING PROTEIN PROTEIN 44"/>
    <property type="match status" value="1"/>
</dbReference>
<feature type="region of interest" description="Disordered" evidence="11">
    <location>
        <begin position="484"/>
        <end position="518"/>
    </location>
</feature>
<proteinExistence type="inferred from homology"/>
<evidence type="ECO:0000256" key="11">
    <source>
        <dbReference type="SAM" id="MobiDB-lite"/>
    </source>
</evidence>
<dbReference type="AlphaFoldDB" id="A0A452U5Y8"/>
<evidence type="ECO:0000256" key="2">
    <source>
        <dbReference type="ARBA" id="ARBA00004496"/>
    </source>
</evidence>
<comment type="catalytic activity">
    <reaction evidence="10">
        <text>RNA(n) + ATP = RNA(n)-3'-adenine ribonucleotide + diphosphate</text>
        <dbReference type="Rhea" id="RHEA:11332"/>
        <dbReference type="Rhea" id="RHEA-COMP:14527"/>
        <dbReference type="Rhea" id="RHEA-COMP:17347"/>
        <dbReference type="ChEBI" id="CHEBI:30616"/>
        <dbReference type="ChEBI" id="CHEBI:33019"/>
        <dbReference type="ChEBI" id="CHEBI:140395"/>
        <dbReference type="ChEBI" id="CHEBI:173115"/>
        <dbReference type="EC" id="2.7.7.19"/>
    </reaction>
    <physiologicalReaction direction="left-to-right" evidence="10">
        <dbReference type="Rhea" id="RHEA:11333"/>
    </physiologicalReaction>
</comment>
<evidence type="ECO:0000256" key="8">
    <source>
        <dbReference type="ARBA" id="ARBA00039209"/>
    </source>
</evidence>
<comment type="subcellular location">
    <subcellularLocation>
        <location evidence="2">Cytoplasm</location>
    </subcellularLocation>
    <subcellularLocation>
        <location evidence="1">Nucleus</location>
    </subcellularLocation>
</comment>
<dbReference type="GO" id="GO:0045727">
    <property type="term" value="P:positive regulation of translation"/>
    <property type="evidence" value="ECO:0007669"/>
    <property type="project" value="Ensembl"/>
</dbReference>
<dbReference type="Pfam" id="PF07984">
    <property type="entry name" value="NTP_transf_7"/>
    <property type="match status" value="1"/>
</dbReference>
<dbReference type="GO" id="GO:0048255">
    <property type="term" value="P:mRNA stabilization"/>
    <property type="evidence" value="ECO:0007669"/>
    <property type="project" value="TreeGrafter"/>
</dbReference>
<evidence type="ECO:0000256" key="9">
    <source>
        <dbReference type="ARBA" id="ARBA00042089"/>
    </source>
</evidence>
<dbReference type="GO" id="GO:0008285">
    <property type="term" value="P:negative regulation of cell population proliferation"/>
    <property type="evidence" value="ECO:0007669"/>
    <property type="project" value="Ensembl"/>
</dbReference>
<evidence type="ECO:0000256" key="3">
    <source>
        <dbReference type="ARBA" id="ARBA00007631"/>
    </source>
</evidence>
<evidence type="ECO:0000256" key="1">
    <source>
        <dbReference type="ARBA" id="ARBA00004123"/>
    </source>
</evidence>
<reference evidence="12" key="1">
    <citation type="submission" date="2019-03" db="UniProtKB">
        <authorList>
            <consortium name="Ensembl"/>
        </authorList>
    </citation>
    <scope>IDENTIFICATION</scope>
</reference>
<evidence type="ECO:0000256" key="10">
    <source>
        <dbReference type="ARBA" id="ARBA00047933"/>
    </source>
</evidence>
<dbReference type="InterPro" id="IPR012937">
    <property type="entry name" value="TET5"/>
</dbReference>
<dbReference type="GO" id="GO:0045786">
    <property type="term" value="P:negative regulation of cell cycle"/>
    <property type="evidence" value="ECO:0007669"/>
    <property type="project" value="Ensembl"/>
</dbReference>
<dbReference type="Ensembl" id="ENSUMAT00000019100.1">
    <property type="protein sequence ID" value="ENSUMAP00000016152.1"/>
    <property type="gene ID" value="ENSUMAG00000011875.1"/>
</dbReference>
<dbReference type="PANTHER" id="PTHR12974:SF46">
    <property type="entry name" value="TERMINAL NUCLEOTIDYLTRANSFERASE 5B"/>
    <property type="match status" value="1"/>
</dbReference>
<dbReference type="SMART" id="SM01153">
    <property type="entry name" value="DUF1693"/>
    <property type="match status" value="1"/>
</dbReference>
<evidence type="ECO:0000256" key="6">
    <source>
        <dbReference type="ARBA" id="ARBA00022679"/>
    </source>
</evidence>
<keyword evidence="7" id="KW-0539">Nucleus</keyword>